<comment type="caution">
    <text evidence="3">The sequence shown here is derived from an EMBL/GenBank/DDBJ whole genome shotgun (WGS) entry which is preliminary data.</text>
</comment>
<sequence length="428" mass="49511">MQFVELSGETVGSRKVDNFGVCSKHFKIDDYERYGVRDQRLRKNAVPSVLKSLDKDNEINSESNGLCIEVDSHSQTFSLKAESYMWERKYHEELRHKTELQNRLDKLQKQIAASNDREKATSEKLNGILSRFSPGQKKMLEAPHKSYIHWENEDIIKGLSLYSISPKAYELVQKSWNIPLPSIPTLKRHLAKFPIVPDKPFPAVFKMLNTKFINEQFNNLKTQCILAVDEVYIDHKFCYDPKLDQVFGGEKNATVYAARGLFNPNWKMPLMYSFTQQTSQISELIELLYENGLNVVGCVSDNGPKNQKMWRQLQIGNVEKGVVKNISFRHPVTGNNIFWFPDFPHLLKLLRDHVLEGFITLESGAVIDKSWIKELVDMQMKEMKLTHKLGQKHVNIRGQLKQNVRSFPDIFSFYGNCYSDTPEAPIFI</sequence>
<organism evidence="3 4">
    <name type="scientific">Orchesella cincta</name>
    <name type="common">Springtail</name>
    <name type="synonym">Podura cincta</name>
    <dbReference type="NCBI Taxonomy" id="48709"/>
    <lineage>
        <taxon>Eukaryota</taxon>
        <taxon>Metazoa</taxon>
        <taxon>Ecdysozoa</taxon>
        <taxon>Arthropoda</taxon>
        <taxon>Hexapoda</taxon>
        <taxon>Collembola</taxon>
        <taxon>Entomobryomorpha</taxon>
        <taxon>Entomobryoidea</taxon>
        <taxon>Orchesellidae</taxon>
        <taxon>Orchesellinae</taxon>
        <taxon>Orchesella</taxon>
    </lineage>
</organism>
<dbReference type="EMBL" id="LJIJ01001414">
    <property type="protein sequence ID" value="ODM91808.1"/>
    <property type="molecule type" value="Genomic_DNA"/>
</dbReference>
<name>A0A1D2MFN7_ORCCI</name>
<accession>A0A1D2MFN7</accession>
<keyword evidence="1" id="KW-0175">Coiled coil</keyword>
<dbReference type="OrthoDB" id="6627680at2759"/>
<evidence type="ECO:0000313" key="4">
    <source>
        <dbReference type="Proteomes" id="UP000094527"/>
    </source>
</evidence>
<evidence type="ECO:0000259" key="2">
    <source>
        <dbReference type="Pfam" id="PF21787"/>
    </source>
</evidence>
<reference evidence="3 4" key="1">
    <citation type="journal article" date="2016" name="Genome Biol. Evol.">
        <title>Gene Family Evolution Reflects Adaptation to Soil Environmental Stressors in the Genome of the Collembolan Orchesella cincta.</title>
        <authorList>
            <person name="Faddeeva-Vakhrusheva A."/>
            <person name="Derks M.F."/>
            <person name="Anvar S.Y."/>
            <person name="Agamennone V."/>
            <person name="Suring W."/>
            <person name="Smit S."/>
            <person name="van Straalen N.M."/>
            <person name="Roelofs D."/>
        </authorList>
    </citation>
    <scope>NUCLEOTIDE SEQUENCE [LARGE SCALE GENOMIC DNA]</scope>
    <source>
        <tissue evidence="3">Mixed pool</tissue>
    </source>
</reference>
<proteinExistence type="predicted"/>
<dbReference type="OMA" id="VANEIFF"/>
<keyword evidence="4" id="KW-1185">Reference proteome</keyword>
<feature type="domain" description="Transposable element P transposase-like RNase H" evidence="2">
    <location>
        <begin position="203"/>
        <end position="313"/>
    </location>
</feature>
<dbReference type="Pfam" id="PF21787">
    <property type="entry name" value="TNP-like_RNaseH_N"/>
    <property type="match status" value="1"/>
</dbReference>
<protein>
    <submittedName>
        <fullName evidence="3">Transposable element P transposase</fullName>
    </submittedName>
</protein>
<dbReference type="InterPro" id="IPR048365">
    <property type="entry name" value="TNP-like_RNaseH_N"/>
</dbReference>
<evidence type="ECO:0000313" key="3">
    <source>
        <dbReference type="EMBL" id="ODM91808.1"/>
    </source>
</evidence>
<evidence type="ECO:0000256" key="1">
    <source>
        <dbReference type="SAM" id="Coils"/>
    </source>
</evidence>
<gene>
    <name evidence="3" type="ORF">Ocin01_14870</name>
</gene>
<dbReference type="STRING" id="48709.A0A1D2MFN7"/>
<feature type="coiled-coil region" evidence="1">
    <location>
        <begin position="90"/>
        <end position="124"/>
    </location>
</feature>
<dbReference type="AlphaFoldDB" id="A0A1D2MFN7"/>
<dbReference type="Proteomes" id="UP000094527">
    <property type="component" value="Unassembled WGS sequence"/>
</dbReference>